<dbReference type="Proteomes" id="UP001374584">
    <property type="component" value="Unassembled WGS sequence"/>
</dbReference>
<dbReference type="EMBL" id="JAYMYR010000008">
    <property type="protein sequence ID" value="KAK7348697.1"/>
    <property type="molecule type" value="Genomic_DNA"/>
</dbReference>
<evidence type="ECO:0000313" key="2">
    <source>
        <dbReference type="EMBL" id="KAK7348697.1"/>
    </source>
</evidence>
<gene>
    <name evidence="2" type="ORF">VNO80_23317</name>
</gene>
<feature type="region of interest" description="Disordered" evidence="1">
    <location>
        <begin position="1"/>
        <end position="49"/>
    </location>
</feature>
<dbReference type="AlphaFoldDB" id="A0AAN9MB47"/>
<protein>
    <submittedName>
        <fullName evidence="2">Uncharacterized protein</fullName>
    </submittedName>
</protein>
<sequence>MGKNPSYPSQKGHKKSSSNSSSSGKPRVNHSRIQSVQSNTTTYAENSSVQNFRSRVDDCIRSSHSRMQNSTISYPGRIENDMRSTTGLAYSRISTFSSRVDNDIRSSHSRAAYSRISNSYPSYESMVDNDTRSVVSSVSGSSLGTSPSWSYRLDSDIRTNASHISSSYGYY</sequence>
<comment type="caution">
    <text evidence="2">The sequence shown here is derived from an EMBL/GenBank/DDBJ whole genome shotgun (WGS) entry which is preliminary data.</text>
</comment>
<accession>A0AAN9MB47</accession>
<feature type="compositionally biased region" description="Polar residues" evidence="1">
    <location>
        <begin position="31"/>
        <end position="49"/>
    </location>
</feature>
<evidence type="ECO:0000256" key="1">
    <source>
        <dbReference type="SAM" id="MobiDB-lite"/>
    </source>
</evidence>
<name>A0AAN9MB47_PHACN</name>
<proteinExistence type="predicted"/>
<reference evidence="2 3" key="1">
    <citation type="submission" date="2024-01" db="EMBL/GenBank/DDBJ databases">
        <title>The genomes of 5 underutilized Papilionoideae crops provide insights into root nodulation and disease resistanc.</title>
        <authorList>
            <person name="Jiang F."/>
        </authorList>
    </citation>
    <scope>NUCLEOTIDE SEQUENCE [LARGE SCALE GENOMIC DNA]</scope>
    <source>
        <strain evidence="2">JINMINGXINNONG_FW02</strain>
        <tissue evidence="2">Leaves</tissue>
    </source>
</reference>
<organism evidence="2 3">
    <name type="scientific">Phaseolus coccineus</name>
    <name type="common">Scarlet runner bean</name>
    <name type="synonym">Phaseolus multiflorus</name>
    <dbReference type="NCBI Taxonomy" id="3886"/>
    <lineage>
        <taxon>Eukaryota</taxon>
        <taxon>Viridiplantae</taxon>
        <taxon>Streptophyta</taxon>
        <taxon>Embryophyta</taxon>
        <taxon>Tracheophyta</taxon>
        <taxon>Spermatophyta</taxon>
        <taxon>Magnoliopsida</taxon>
        <taxon>eudicotyledons</taxon>
        <taxon>Gunneridae</taxon>
        <taxon>Pentapetalae</taxon>
        <taxon>rosids</taxon>
        <taxon>fabids</taxon>
        <taxon>Fabales</taxon>
        <taxon>Fabaceae</taxon>
        <taxon>Papilionoideae</taxon>
        <taxon>50 kb inversion clade</taxon>
        <taxon>NPAAA clade</taxon>
        <taxon>indigoferoid/millettioid clade</taxon>
        <taxon>Phaseoleae</taxon>
        <taxon>Phaseolus</taxon>
    </lineage>
</organism>
<keyword evidence="3" id="KW-1185">Reference proteome</keyword>
<evidence type="ECO:0000313" key="3">
    <source>
        <dbReference type="Proteomes" id="UP001374584"/>
    </source>
</evidence>